<evidence type="ECO:0000313" key="2">
    <source>
        <dbReference type="Proteomes" id="UP000682782"/>
    </source>
</evidence>
<accession>A0AC61MVY5</accession>
<dbReference type="EMBL" id="CP068393">
    <property type="protein sequence ID" value="QUC66577.1"/>
    <property type="molecule type" value="Genomic_DNA"/>
</dbReference>
<evidence type="ECO:0000313" key="1">
    <source>
        <dbReference type="EMBL" id="QUC66577.1"/>
    </source>
</evidence>
<dbReference type="Proteomes" id="UP000682782">
    <property type="component" value="Chromosome"/>
</dbReference>
<reference evidence="1" key="1">
    <citation type="submission" date="2021-01" db="EMBL/GenBank/DDBJ databases">
        <title>Complete genome sequence of Clostridiales bacterium R-7.</title>
        <authorList>
            <person name="Mahoney-Kurpe S.C."/>
            <person name="Palevich N."/>
            <person name="Koike S."/>
            <person name="Moon C.D."/>
            <person name="Attwood G.T."/>
        </authorList>
    </citation>
    <scope>NUCLEOTIDE SEQUENCE</scope>
    <source>
        <strain evidence="1">R-7</strain>
    </source>
</reference>
<keyword evidence="2" id="KW-1185">Reference proteome</keyword>
<protein>
    <submittedName>
        <fullName evidence="1">Alpha-glucosidase</fullName>
    </submittedName>
</protein>
<name>A0AC61MVY5_9FIRM</name>
<sequence>MNNEKRVWWKEAVVYQIYPRSFADSNGDGIGDLNGITTHLDYLKNLGIDVIWVSPVYASPNHDNGYDISDYRAIMKEFGTMEDFDRMLEGIHARGMKLVMDLVANHSSDEHAWFVESRKGKDNPYRDYYIWQDGKNGGPPNNWGSCFSGSAWEKDEASGQYYLHLFTKEQPDLNWANPKVREGVFDMMRWWCDKGVDGWRMDVISMIGKENFEDGPVAPGALYGSFEPSCQHTETTHRYLREMRREVLDKYNLLTVGEAGGTVEGAIRYANEDGSELDMIFSFEHNDGLNDGTELGKWSDHGAPLKDVRAAFNRWQTGLQGRAWNTVYLGNHDQPRQVSRYGNDSELFRAVSAKMLATMIHMMRGTPYVYQGEELGMTNAYFTRLDQYEDVEVHNAWHQWVESGLVDGQDMMRWFARIARDNARTPMQWNAEKHAGFTTGTPWLPVTGNYPIINAEREVNDPDSVYHYYRKLIELRHQYPVIVYGEFVPMLEEDPEVYAYARVLDDVRLTVLLNWTERTVSCPLAEELSGHELISNYPTHQAGKLQPYEARVILSKG</sequence>
<proteinExistence type="predicted"/>
<gene>
    <name evidence="1" type="ORF">JYE49_12035</name>
</gene>
<organism evidence="1 2">
    <name type="scientific">Aristaeella hokkaidonensis</name>
    <dbReference type="NCBI Taxonomy" id="3046382"/>
    <lineage>
        <taxon>Bacteria</taxon>
        <taxon>Bacillati</taxon>
        <taxon>Bacillota</taxon>
        <taxon>Clostridia</taxon>
        <taxon>Eubacteriales</taxon>
        <taxon>Aristaeellaceae</taxon>
        <taxon>Aristaeella</taxon>
    </lineage>
</organism>